<keyword evidence="3 10" id="KW-0813">Transport</keyword>
<evidence type="ECO:0000256" key="11">
    <source>
        <dbReference type="PIRSR" id="PIRSR000192-1"/>
    </source>
</evidence>
<feature type="modified residue" description="Tryptophylquinone" evidence="15">
    <location>
        <position position="111"/>
    </location>
</feature>
<dbReference type="InterPro" id="IPR013504">
    <property type="entry name" value="MADH/AADH_Ltc_C_dom"/>
</dbReference>
<dbReference type="InterPro" id="IPR036560">
    <property type="entry name" value="MADH/AADH_L_sf"/>
</dbReference>
<organism evidence="17 18">
    <name type="scientific">Thalassolituus pacificus</name>
    <dbReference type="NCBI Taxonomy" id="2975440"/>
    <lineage>
        <taxon>Bacteria</taxon>
        <taxon>Pseudomonadati</taxon>
        <taxon>Pseudomonadota</taxon>
        <taxon>Gammaproteobacteria</taxon>
        <taxon>Oceanospirillales</taxon>
        <taxon>Oceanospirillaceae</taxon>
        <taxon>Thalassolituus</taxon>
    </lineage>
</organism>
<feature type="cross-link" description="Tryptophan tryptophylquinone (Trp-Trp)" evidence="14">
    <location>
        <begin position="111"/>
        <end position="162"/>
    </location>
</feature>
<evidence type="ECO:0000256" key="13">
    <source>
        <dbReference type="PIRSR" id="PIRSR000192-3"/>
    </source>
</evidence>
<dbReference type="InterPro" id="IPR006311">
    <property type="entry name" value="TAT_signal"/>
</dbReference>
<keyword evidence="8 10" id="KW-0560">Oxidoreductase</keyword>
<evidence type="ECO:0000313" key="18">
    <source>
        <dbReference type="Proteomes" id="UP001147830"/>
    </source>
</evidence>
<reference evidence="17" key="1">
    <citation type="journal article" date="2022" name="Front. Microbiol.">
        <title>Genome-based taxonomic rearrangement of Oceanobacter-related bacteria including the description of Thalassolituus hydrocarbonoclasticus sp. nov. and Thalassolituus pacificus sp. nov. and emended description of the genus Thalassolituus.</title>
        <authorList>
            <person name="Dong C."/>
            <person name="Wei L."/>
            <person name="Wang J."/>
            <person name="Lai Q."/>
            <person name="Huang Z."/>
            <person name="Shao Z."/>
        </authorList>
    </citation>
    <scope>NUCLEOTIDE SEQUENCE</scope>
    <source>
        <strain evidence="17">59MF3M-4</strain>
    </source>
</reference>
<dbReference type="PIRSF" id="PIRSF000192">
    <property type="entry name" value="Amine_dh_beta"/>
    <property type="match status" value="1"/>
</dbReference>
<dbReference type="PROSITE" id="PS51318">
    <property type="entry name" value="TAT"/>
    <property type="match status" value="1"/>
</dbReference>
<comment type="subunit">
    <text evidence="10">Heterotetramer of two light and two heavy chains.</text>
</comment>
<feature type="binding site" evidence="12">
    <location>
        <begin position="158"/>
        <end position="160"/>
    </location>
    <ligand>
        <name>substrate</name>
    </ligand>
</feature>
<dbReference type="Pfam" id="PF02975">
    <property type="entry name" value="Me-amine-dh_L"/>
    <property type="match status" value="1"/>
</dbReference>
<feature type="domain" description="Methylamine/Aralkylamine dehydrogenase light chain C-terminal" evidence="16">
    <location>
        <begin position="72"/>
        <end position="180"/>
    </location>
</feature>
<keyword evidence="9" id="KW-1015">Disulfide bond</keyword>
<comment type="similarity">
    <text evidence="2 10">Belongs to the aromatic amine dehydrogenase light chain family.</text>
</comment>
<dbReference type="RefSeq" id="WP_260974686.1">
    <property type="nucleotide sequence ID" value="NZ_JAOANI010000005.1"/>
</dbReference>
<evidence type="ECO:0000256" key="5">
    <source>
        <dbReference type="ARBA" id="ARBA00022729"/>
    </source>
</evidence>
<evidence type="ECO:0000256" key="10">
    <source>
        <dbReference type="PIRNR" id="PIRNR000192"/>
    </source>
</evidence>
<evidence type="ECO:0000256" key="2">
    <source>
        <dbReference type="ARBA" id="ARBA00010711"/>
    </source>
</evidence>
<comment type="caution">
    <text evidence="17">The sequence shown here is derived from an EMBL/GenBank/DDBJ whole genome shotgun (WGS) entry which is preliminary data.</text>
</comment>
<dbReference type="GO" id="GO:0042597">
    <property type="term" value="C:periplasmic space"/>
    <property type="evidence" value="ECO:0007669"/>
    <property type="project" value="UniProtKB-SubCell"/>
</dbReference>
<evidence type="ECO:0000256" key="15">
    <source>
        <dbReference type="PIRSR" id="PIRSR000192-6"/>
    </source>
</evidence>
<evidence type="ECO:0000256" key="12">
    <source>
        <dbReference type="PIRSR" id="PIRSR000192-2"/>
    </source>
</evidence>
<keyword evidence="5" id="KW-0732">Signal</keyword>
<sequence>MKRFFDSVLTGLDKGTENLTRKVAQRSSRRSFLSRAGMLMLGSAMLPVLPFDRNAGKAWAGEAEDEAPADPNDPTACEYWRYCALDGNLCNDCGGTLTTCPPGSEASKVSWVGTCRNPNDDKDYLVSYNDCCGKVECNGTFCFTSERERPGYRMGLHNDINWCMANASQGYHCTVAVLVGMADA</sequence>
<feature type="active site" description="Tryptophylquinone 6'-substrate hemiaminal intermediate" evidence="11">
    <location>
        <position position="111"/>
    </location>
</feature>
<evidence type="ECO:0000256" key="9">
    <source>
        <dbReference type="ARBA" id="ARBA00023157"/>
    </source>
</evidence>
<evidence type="ECO:0000256" key="8">
    <source>
        <dbReference type="ARBA" id="ARBA00023002"/>
    </source>
</evidence>
<dbReference type="Proteomes" id="UP001147830">
    <property type="component" value="Unassembled WGS sequence"/>
</dbReference>
<evidence type="ECO:0000256" key="6">
    <source>
        <dbReference type="ARBA" id="ARBA00022764"/>
    </source>
</evidence>
<protein>
    <submittedName>
        <fullName evidence="17">Amine dehydrogenase</fullName>
    </submittedName>
</protein>
<feature type="site" description="Transition state stabilizer" evidence="13">
    <location>
        <position position="174"/>
    </location>
</feature>
<dbReference type="Gene3D" id="2.60.30.10">
    <property type="entry name" value="Methylamine/Aralkylamine dehydrogenase light chain"/>
    <property type="match status" value="1"/>
</dbReference>
<proteinExistence type="inferred from homology"/>
<evidence type="ECO:0000256" key="4">
    <source>
        <dbReference type="ARBA" id="ARBA00022709"/>
    </source>
</evidence>
<accession>A0A9X3AQ09</accession>
<feature type="active site" description="Proton acceptor" evidence="11">
    <location>
        <position position="130"/>
    </location>
</feature>
<name>A0A9X3AQ09_9GAMM</name>
<keyword evidence="18" id="KW-1185">Reference proteome</keyword>
<dbReference type="AlphaFoldDB" id="A0A9X3AQ09"/>
<evidence type="ECO:0000259" key="16">
    <source>
        <dbReference type="Pfam" id="PF02975"/>
    </source>
</evidence>
<evidence type="ECO:0000256" key="1">
    <source>
        <dbReference type="ARBA" id="ARBA00004418"/>
    </source>
</evidence>
<keyword evidence="7 10" id="KW-0249">Electron transport</keyword>
<gene>
    <name evidence="17" type="ORF">NYR02_01805</name>
</gene>
<feature type="binding site" evidence="12">
    <location>
        <position position="86"/>
    </location>
    <ligand>
        <name>substrate</name>
    </ligand>
</feature>
<keyword evidence="6 10" id="KW-0574">Periplasm</keyword>
<dbReference type="EMBL" id="JAOANI010000005">
    <property type="protein sequence ID" value="MCT7357755.1"/>
    <property type="molecule type" value="Genomic_DNA"/>
</dbReference>
<dbReference type="GO" id="GO:0030058">
    <property type="term" value="F:aliphatic amine dehydrogenase activity"/>
    <property type="evidence" value="ECO:0007669"/>
    <property type="project" value="UniProtKB-UniRule"/>
</dbReference>
<evidence type="ECO:0000313" key="17">
    <source>
        <dbReference type="EMBL" id="MCT7357755.1"/>
    </source>
</evidence>
<evidence type="ECO:0000256" key="14">
    <source>
        <dbReference type="PIRSR" id="PIRSR000192-5"/>
    </source>
</evidence>
<evidence type="ECO:0000256" key="3">
    <source>
        <dbReference type="ARBA" id="ARBA00022448"/>
    </source>
</evidence>
<dbReference type="InterPro" id="IPR016008">
    <property type="entry name" value="Amine_DH_Ltc"/>
</dbReference>
<reference evidence="17" key="2">
    <citation type="submission" date="2022-08" db="EMBL/GenBank/DDBJ databases">
        <authorList>
            <person name="Dong C."/>
        </authorList>
    </citation>
    <scope>NUCLEOTIDE SEQUENCE</scope>
    <source>
        <strain evidence="17">59MF3M-4</strain>
    </source>
</reference>
<evidence type="ECO:0000256" key="7">
    <source>
        <dbReference type="ARBA" id="ARBA00022982"/>
    </source>
</evidence>
<comment type="subcellular location">
    <subcellularLocation>
        <location evidence="1 10">Periplasm</location>
    </subcellularLocation>
</comment>
<dbReference type="SUPFAM" id="SSF57561">
    <property type="entry name" value="Methylamine dehydrogenase, L chain"/>
    <property type="match status" value="1"/>
</dbReference>
<dbReference type="GO" id="GO:0009308">
    <property type="term" value="P:amine metabolic process"/>
    <property type="evidence" value="ECO:0007669"/>
    <property type="project" value="UniProtKB-UniRule"/>
</dbReference>
<keyword evidence="4" id="KW-0824">TTQ</keyword>